<reference evidence="3 4" key="1">
    <citation type="journal article" date="2018" name="Mol. Biol. Evol.">
        <title>Broad Genomic Sampling Reveals a Smut Pathogenic Ancestry of the Fungal Clade Ustilaginomycotina.</title>
        <authorList>
            <person name="Kijpornyongpan T."/>
            <person name="Mondo S.J."/>
            <person name="Barry K."/>
            <person name="Sandor L."/>
            <person name="Lee J."/>
            <person name="Lipzen A."/>
            <person name="Pangilinan J."/>
            <person name="LaButti K."/>
            <person name="Hainaut M."/>
            <person name="Henrissat B."/>
            <person name="Grigoriev I.V."/>
            <person name="Spatafora J.W."/>
            <person name="Aime M.C."/>
        </authorList>
    </citation>
    <scope>NUCLEOTIDE SEQUENCE [LARGE SCALE GENOMIC DNA]</scope>
    <source>
        <strain evidence="3 4">MCA 4658</strain>
    </source>
</reference>
<dbReference type="PANTHER" id="PTHR43544">
    <property type="entry name" value="SHORT-CHAIN DEHYDROGENASE/REDUCTASE"/>
    <property type="match status" value="1"/>
</dbReference>
<dbReference type="InterPro" id="IPR051468">
    <property type="entry name" value="Fungal_SecMetab_SDRs"/>
</dbReference>
<dbReference type="GeneID" id="37035344"/>
<evidence type="ECO:0000313" key="4">
    <source>
        <dbReference type="Proteomes" id="UP000245783"/>
    </source>
</evidence>
<organism evidence="3 4">
    <name type="scientific">Ceraceosorus guamensis</name>
    <dbReference type="NCBI Taxonomy" id="1522189"/>
    <lineage>
        <taxon>Eukaryota</taxon>
        <taxon>Fungi</taxon>
        <taxon>Dikarya</taxon>
        <taxon>Basidiomycota</taxon>
        <taxon>Ustilaginomycotina</taxon>
        <taxon>Exobasidiomycetes</taxon>
        <taxon>Ceraceosorales</taxon>
        <taxon>Ceraceosoraceae</taxon>
        <taxon>Ceraceosorus</taxon>
    </lineage>
</organism>
<protein>
    <submittedName>
        <fullName evidence="3">NAD(P)-binding protein</fullName>
    </submittedName>
</protein>
<dbReference type="OrthoDB" id="5296at2759"/>
<keyword evidence="4" id="KW-1185">Reference proteome</keyword>
<dbReference type="AlphaFoldDB" id="A0A316W7E1"/>
<dbReference type="Proteomes" id="UP000245783">
    <property type="component" value="Unassembled WGS sequence"/>
</dbReference>
<feature type="region of interest" description="Disordered" evidence="2">
    <location>
        <begin position="218"/>
        <end position="242"/>
    </location>
</feature>
<comment type="similarity">
    <text evidence="1">Belongs to the short-chain dehydrogenases/reductases (SDR) family.</text>
</comment>
<dbReference type="InterPro" id="IPR002347">
    <property type="entry name" value="SDR_fam"/>
</dbReference>
<dbReference type="Pfam" id="PF00106">
    <property type="entry name" value="adh_short"/>
    <property type="match status" value="1"/>
</dbReference>
<dbReference type="InParanoid" id="A0A316W7E1"/>
<name>A0A316W7E1_9BASI</name>
<dbReference type="PANTHER" id="PTHR43544:SF12">
    <property type="entry name" value="NAD(P)-BINDING ROSSMANN-FOLD SUPERFAMILY PROTEIN"/>
    <property type="match status" value="1"/>
</dbReference>
<evidence type="ECO:0000256" key="1">
    <source>
        <dbReference type="ARBA" id="ARBA00006484"/>
    </source>
</evidence>
<dbReference type="EMBL" id="KZ819365">
    <property type="protein sequence ID" value="PWN43983.1"/>
    <property type="molecule type" value="Genomic_DNA"/>
</dbReference>
<dbReference type="CDD" id="cd05325">
    <property type="entry name" value="carb_red_sniffer_like_SDR_c"/>
    <property type="match status" value="1"/>
</dbReference>
<dbReference type="PRINTS" id="PR00081">
    <property type="entry name" value="GDHRDH"/>
</dbReference>
<evidence type="ECO:0000313" key="3">
    <source>
        <dbReference type="EMBL" id="PWN43983.1"/>
    </source>
</evidence>
<dbReference type="Gene3D" id="3.40.50.720">
    <property type="entry name" value="NAD(P)-binding Rossmann-like Domain"/>
    <property type="match status" value="1"/>
</dbReference>
<dbReference type="RefSeq" id="XP_025371143.1">
    <property type="nucleotide sequence ID" value="XM_025513474.1"/>
</dbReference>
<dbReference type="SUPFAM" id="SSF51735">
    <property type="entry name" value="NAD(P)-binding Rossmann-fold domains"/>
    <property type="match status" value="1"/>
</dbReference>
<sequence>MSLAVILGSSRGLGLNLARGHLLRSSLNVVCASRTPDEAREAILKDLPSDAKDRLTTLKADVTKEASFQELAGQIKEMGEIRTLWNVAGILRPEKNLAQVDYDEMLRQFQINTFAPLLAMKHLVPLLPKQISRGGERKPGAPGGTDSASDVAPNGLALIASLSARVGSIEDNGRGGWYSYRASKAAQNQITRTLARELTLRKVPAISIGLHPGTVRSELSKEFTGGPGGKDGKAPGPGEFEAPDAAENLLNVVRGLTVEDSGGFRDWEGKKVPF</sequence>
<accession>A0A316W7E1</accession>
<proteinExistence type="inferred from homology"/>
<dbReference type="InterPro" id="IPR036291">
    <property type="entry name" value="NAD(P)-bd_dom_sf"/>
</dbReference>
<evidence type="ECO:0000256" key="2">
    <source>
        <dbReference type="SAM" id="MobiDB-lite"/>
    </source>
</evidence>
<dbReference type="GO" id="GO:0005737">
    <property type="term" value="C:cytoplasm"/>
    <property type="evidence" value="ECO:0007669"/>
    <property type="project" value="TreeGrafter"/>
</dbReference>
<dbReference type="GO" id="GO:0016491">
    <property type="term" value="F:oxidoreductase activity"/>
    <property type="evidence" value="ECO:0007669"/>
    <property type="project" value="TreeGrafter"/>
</dbReference>
<gene>
    <name evidence="3" type="ORF">IE81DRAFT_321912</name>
</gene>